<comment type="caution">
    <text evidence="2">The sequence shown here is derived from an EMBL/GenBank/DDBJ whole genome shotgun (WGS) entry which is preliminary data.</text>
</comment>
<evidence type="ECO:0000256" key="1">
    <source>
        <dbReference type="SAM" id="Phobius"/>
    </source>
</evidence>
<keyword evidence="1" id="KW-0472">Membrane</keyword>
<evidence type="ECO:0000313" key="4">
    <source>
        <dbReference type="Proteomes" id="UP000034416"/>
    </source>
</evidence>
<evidence type="ECO:0008006" key="6">
    <source>
        <dbReference type="Google" id="ProtNLM"/>
    </source>
</evidence>
<name>A0A0F5MYG9_9MYCO</name>
<dbReference type="STRING" id="342002.BST15_10800"/>
<reference evidence="2" key="2">
    <citation type="submission" date="2015-04" db="EMBL/GenBank/DDBJ databases">
        <title>Genome sequence of Mycobacterium arupense strain GUC1.</title>
        <authorList>
            <person name="Greninger A.L."/>
            <person name="Cunningham G."/>
            <person name="Chiu C.Y."/>
            <person name="Miller S."/>
        </authorList>
    </citation>
    <scope>NUCLEOTIDE SEQUENCE</scope>
    <source>
        <strain evidence="2">GUC1</strain>
    </source>
</reference>
<dbReference type="PATRIC" id="fig|342002.3.peg.3322"/>
<reference evidence="3 5" key="3">
    <citation type="submission" date="2016-12" db="EMBL/GenBank/DDBJ databases">
        <title>The new phylogeny of genus Mycobacterium.</title>
        <authorList>
            <person name="Tortoli E."/>
            <person name="Trovato A."/>
            <person name="Cirillo D.M."/>
        </authorList>
    </citation>
    <scope>NUCLEOTIDE SEQUENCE [LARGE SCALE GENOMIC DNA]</scope>
    <source>
        <strain evidence="3 5">DSM 44942</strain>
    </source>
</reference>
<keyword evidence="5" id="KW-1185">Reference proteome</keyword>
<dbReference type="InterPro" id="IPR031614">
    <property type="entry name" value="Holin_9"/>
</dbReference>
<dbReference type="RefSeq" id="WP_046189675.1">
    <property type="nucleotide sequence ID" value="NZ_JACKUJ010000044.1"/>
</dbReference>
<organism evidence="2 4">
    <name type="scientific">Mycolicibacter arupensis</name>
    <dbReference type="NCBI Taxonomy" id="342002"/>
    <lineage>
        <taxon>Bacteria</taxon>
        <taxon>Bacillati</taxon>
        <taxon>Actinomycetota</taxon>
        <taxon>Actinomycetes</taxon>
        <taxon>Mycobacteriales</taxon>
        <taxon>Mycobacteriaceae</taxon>
        <taxon>Mycolicibacter</taxon>
    </lineage>
</organism>
<dbReference type="Proteomes" id="UP000034416">
    <property type="component" value="Unassembled WGS sequence"/>
</dbReference>
<accession>A0A0F5MYG9</accession>
<keyword evidence="1" id="KW-0812">Transmembrane</keyword>
<dbReference type="Pfam" id="PF16936">
    <property type="entry name" value="Holin_9"/>
    <property type="match status" value="1"/>
</dbReference>
<keyword evidence="1" id="KW-1133">Transmembrane helix</keyword>
<evidence type="ECO:0000313" key="2">
    <source>
        <dbReference type="EMBL" id="KKB99097.1"/>
    </source>
</evidence>
<dbReference type="Proteomes" id="UP000192327">
    <property type="component" value="Unassembled WGS sequence"/>
</dbReference>
<gene>
    <name evidence="3" type="ORF">BST15_10800</name>
    <name evidence="2" type="ORF">WR43_11255</name>
</gene>
<protein>
    <recommendedName>
        <fullName evidence="6">Hydrophobic protein</fullName>
    </recommendedName>
</protein>
<evidence type="ECO:0000313" key="3">
    <source>
        <dbReference type="EMBL" id="OQZ97160.1"/>
    </source>
</evidence>
<feature type="transmembrane region" description="Helical" evidence="1">
    <location>
        <begin position="40"/>
        <end position="60"/>
    </location>
</feature>
<feature type="transmembrane region" description="Helical" evidence="1">
    <location>
        <begin position="67"/>
        <end position="89"/>
    </location>
</feature>
<dbReference type="AlphaFoldDB" id="A0A0F5MYG9"/>
<sequence length="92" mass="9211">MIPLPRPWLLSSAMLVGAAAGVLIGIGLSLLISAPIRPDIAITLVLGAPSVAGLVLLFVASRRWVAALGASLLAMAVGWFGALAAIQVVSGV</sequence>
<dbReference type="EMBL" id="MVHH01000018">
    <property type="protein sequence ID" value="OQZ97160.1"/>
    <property type="molecule type" value="Genomic_DNA"/>
</dbReference>
<proteinExistence type="predicted"/>
<feature type="transmembrane region" description="Helical" evidence="1">
    <location>
        <begin position="12"/>
        <end position="34"/>
    </location>
</feature>
<reference evidence="4" key="1">
    <citation type="submission" date="2015-04" db="EMBL/GenBank/DDBJ databases">
        <title>Genome sequence of Mycobacterium arupense GUC1.</title>
        <authorList>
            <person name="Greninger A.L."/>
            <person name="Cunningham G."/>
            <person name="Chiu C.Y."/>
            <person name="Miller S."/>
        </authorList>
    </citation>
    <scope>NUCLEOTIDE SEQUENCE [LARGE SCALE GENOMIC DNA]</scope>
    <source>
        <strain evidence="4">GUC1</strain>
    </source>
</reference>
<evidence type="ECO:0000313" key="5">
    <source>
        <dbReference type="Proteomes" id="UP000192327"/>
    </source>
</evidence>
<dbReference type="EMBL" id="LASW01000044">
    <property type="protein sequence ID" value="KKB99097.1"/>
    <property type="molecule type" value="Genomic_DNA"/>
</dbReference>
<dbReference type="OrthoDB" id="4764075at2"/>